<dbReference type="RefSeq" id="WP_249364488.1">
    <property type="nucleotide sequence ID" value="NZ_PNCG01001005.1"/>
</dbReference>
<feature type="domain" description="Non-haem dioxygenase N-terminal" evidence="1">
    <location>
        <begin position="8"/>
        <end position="52"/>
    </location>
</feature>
<name>A0A5S3Y776_9GAMM</name>
<gene>
    <name evidence="2" type="ORF">CWC05_23530</name>
</gene>
<evidence type="ECO:0000313" key="2">
    <source>
        <dbReference type="EMBL" id="TMP68190.1"/>
    </source>
</evidence>
<reference evidence="3" key="2">
    <citation type="submission" date="2019-06" db="EMBL/GenBank/DDBJ databases">
        <title>Co-occurence of chitin degradation, pigmentation and bioactivity in marine Pseudoalteromonas.</title>
        <authorList>
            <person name="Sonnenschein E.C."/>
            <person name="Bech P.K."/>
        </authorList>
    </citation>
    <scope>NUCLEOTIDE SEQUENCE [LARGE SCALE GENOMIC DNA]</scope>
    <source>
        <strain evidence="3">S2897</strain>
    </source>
</reference>
<evidence type="ECO:0000313" key="3">
    <source>
        <dbReference type="Proteomes" id="UP000305874"/>
    </source>
</evidence>
<dbReference type="EMBL" id="PNCG01001005">
    <property type="protein sequence ID" value="TMP68190.1"/>
    <property type="molecule type" value="Genomic_DNA"/>
</dbReference>
<comment type="caution">
    <text evidence="2">The sequence shown here is derived from an EMBL/GenBank/DDBJ whole genome shotgun (WGS) entry which is preliminary data.</text>
</comment>
<dbReference type="Pfam" id="PF14226">
    <property type="entry name" value="DIOX_N"/>
    <property type="match status" value="1"/>
</dbReference>
<evidence type="ECO:0000259" key="1">
    <source>
        <dbReference type="Pfam" id="PF14226"/>
    </source>
</evidence>
<reference evidence="2 3" key="1">
    <citation type="submission" date="2017-12" db="EMBL/GenBank/DDBJ databases">
        <authorList>
            <person name="Paulsen S."/>
            <person name="Gram L.K."/>
        </authorList>
    </citation>
    <scope>NUCLEOTIDE SEQUENCE [LARGE SCALE GENOMIC DNA]</scope>
    <source>
        <strain evidence="2 3">S2897</strain>
    </source>
</reference>
<dbReference type="AlphaFoldDB" id="A0A5S3Y776"/>
<dbReference type="Gene3D" id="2.60.120.330">
    <property type="entry name" value="B-lactam Antibiotic, Isopenicillin N Synthase, Chain"/>
    <property type="match status" value="1"/>
</dbReference>
<dbReference type="InterPro" id="IPR026992">
    <property type="entry name" value="DIOX_N"/>
</dbReference>
<dbReference type="InterPro" id="IPR027443">
    <property type="entry name" value="IPNS-like_sf"/>
</dbReference>
<accession>A0A5S3Y776</accession>
<proteinExistence type="predicted"/>
<dbReference type="SUPFAM" id="SSF51197">
    <property type="entry name" value="Clavaminate synthase-like"/>
    <property type="match status" value="1"/>
</dbReference>
<organism evidence="2 3">
    <name type="scientific">Pseudoalteromonas ruthenica</name>
    <dbReference type="NCBI Taxonomy" id="151081"/>
    <lineage>
        <taxon>Bacteria</taxon>
        <taxon>Pseudomonadati</taxon>
        <taxon>Pseudomonadota</taxon>
        <taxon>Gammaproteobacteria</taxon>
        <taxon>Alteromonadales</taxon>
        <taxon>Pseudoalteromonadaceae</taxon>
        <taxon>Pseudoalteromonas</taxon>
    </lineage>
</organism>
<protein>
    <submittedName>
        <fullName evidence="2">2OG-Fe(II) oxygenase</fullName>
    </submittedName>
</protein>
<sequence length="53" mass="6045">MQLLPTVDYRASDAASQFVESLRNTGFGVLKNHPIPQSLVESIYKNWQVFFNS</sequence>
<dbReference type="Proteomes" id="UP000305874">
    <property type="component" value="Unassembled WGS sequence"/>
</dbReference>
<feature type="non-terminal residue" evidence="2">
    <location>
        <position position="53"/>
    </location>
</feature>